<evidence type="ECO:0000256" key="1">
    <source>
        <dbReference type="SAM" id="MobiDB-lite"/>
    </source>
</evidence>
<evidence type="ECO:0000313" key="3">
    <source>
        <dbReference type="EMBL" id="KAL3762570.1"/>
    </source>
</evidence>
<dbReference type="NCBIfam" id="TIGR00976">
    <property type="entry name" value="CocE_NonD"/>
    <property type="match status" value="1"/>
</dbReference>
<evidence type="ECO:0000259" key="2">
    <source>
        <dbReference type="Pfam" id="PF02129"/>
    </source>
</evidence>
<protein>
    <recommendedName>
        <fullName evidence="2">Xaa-Pro dipeptidyl-peptidase-like domain-containing protein</fullName>
    </recommendedName>
</protein>
<feature type="region of interest" description="Disordered" evidence="1">
    <location>
        <begin position="1"/>
        <end position="59"/>
    </location>
</feature>
<feature type="domain" description="Xaa-Pro dipeptidyl-peptidase-like" evidence="2">
    <location>
        <begin position="140"/>
        <end position="282"/>
    </location>
</feature>
<comment type="caution">
    <text evidence="3">The sequence shown here is derived from an EMBL/GenBank/DDBJ whole genome shotgun (WGS) entry which is preliminary data.</text>
</comment>
<evidence type="ECO:0000313" key="4">
    <source>
        <dbReference type="Proteomes" id="UP001530315"/>
    </source>
</evidence>
<name>A0ABD3MPZ3_9STRA</name>
<dbReference type="EMBL" id="JALLAZ020001824">
    <property type="protein sequence ID" value="KAL3762570.1"/>
    <property type="molecule type" value="Genomic_DNA"/>
</dbReference>
<dbReference type="SUPFAM" id="SSF53474">
    <property type="entry name" value="alpha/beta-Hydrolases"/>
    <property type="match status" value="1"/>
</dbReference>
<dbReference type="AlphaFoldDB" id="A0ABD3MPZ3"/>
<dbReference type="Pfam" id="PF02129">
    <property type="entry name" value="Peptidase_S15"/>
    <property type="match status" value="1"/>
</dbReference>
<keyword evidence="4" id="KW-1185">Reference proteome</keyword>
<proteinExistence type="predicted"/>
<dbReference type="Gene3D" id="3.40.50.1820">
    <property type="entry name" value="alpha/beta hydrolase"/>
    <property type="match status" value="1"/>
</dbReference>
<gene>
    <name evidence="3" type="ORF">ACHAW5_003108</name>
</gene>
<dbReference type="Proteomes" id="UP001530315">
    <property type="component" value="Unassembled WGS sequence"/>
</dbReference>
<dbReference type="InterPro" id="IPR000383">
    <property type="entry name" value="Xaa-Pro-like_dom"/>
</dbReference>
<feature type="non-terminal residue" evidence="3">
    <location>
        <position position="283"/>
    </location>
</feature>
<dbReference type="InterPro" id="IPR029058">
    <property type="entry name" value="AB_hydrolase_fold"/>
</dbReference>
<accession>A0ABD3MPZ3</accession>
<organism evidence="3 4">
    <name type="scientific">Stephanodiscus triporus</name>
    <dbReference type="NCBI Taxonomy" id="2934178"/>
    <lineage>
        <taxon>Eukaryota</taxon>
        <taxon>Sar</taxon>
        <taxon>Stramenopiles</taxon>
        <taxon>Ochrophyta</taxon>
        <taxon>Bacillariophyta</taxon>
        <taxon>Coscinodiscophyceae</taxon>
        <taxon>Thalassiosirophycidae</taxon>
        <taxon>Stephanodiscales</taxon>
        <taxon>Stephanodiscaceae</taxon>
        <taxon>Stephanodiscus</taxon>
    </lineage>
</organism>
<dbReference type="InterPro" id="IPR005674">
    <property type="entry name" value="CocE/Ser_esterase"/>
</dbReference>
<sequence>MAVVAPSSSTPPSPAATAVADDDDDATNDGDVGCEVEGRIDRPPPAPPSEADDSSSSPDVELLRDVMVPMRDGVCLATDIYIPLVVPAGGSSRNLAANANGDNGDNVPVSPLPRPSLRFRAMSLHDDPLDGVLVRRNSEYRPRRRYPVILERTPYNKCGESRSEFSVSRPRAAKRSDIARHMCRRGYVVVMQDCRGKFASGGTFHKYVDEASDGHDLMKWLVRQPWCDPRRIGTMGFSYDAHVQCALATSGPRGLACMYVDSGGFSNAYHNGIRRGGAFEMKQ</sequence>
<feature type="compositionally biased region" description="Acidic residues" evidence="1">
    <location>
        <begin position="20"/>
        <end position="34"/>
    </location>
</feature>
<reference evidence="3 4" key="1">
    <citation type="submission" date="2024-10" db="EMBL/GenBank/DDBJ databases">
        <title>Updated reference genomes for cyclostephanoid diatoms.</title>
        <authorList>
            <person name="Roberts W.R."/>
            <person name="Alverson A.J."/>
        </authorList>
    </citation>
    <scope>NUCLEOTIDE SEQUENCE [LARGE SCALE GENOMIC DNA]</scope>
    <source>
        <strain evidence="3 4">AJA276-08</strain>
    </source>
</reference>